<feature type="binding site" evidence="7 11">
    <location>
        <position position="58"/>
    </location>
    <ligand>
        <name>Mn(2+)</name>
        <dbReference type="ChEBI" id="CHEBI:29035"/>
        <label>2</label>
    </ligand>
</feature>
<feature type="binding site" evidence="7 11">
    <location>
        <position position="415"/>
    </location>
    <ligand>
        <name>Mn(2+)</name>
        <dbReference type="ChEBI" id="CHEBI:29035"/>
        <label>1</label>
    </ligand>
</feature>
<feature type="binding site" evidence="7 11">
    <location>
        <position position="9"/>
    </location>
    <ligand>
        <name>Mn(2+)</name>
        <dbReference type="ChEBI" id="CHEBI:29035"/>
        <label>2</label>
    </ligand>
</feature>
<dbReference type="GO" id="GO:0006096">
    <property type="term" value="P:glycolytic process"/>
    <property type="evidence" value="ECO:0007669"/>
    <property type="project" value="UniProtKB-UniRule"/>
</dbReference>
<dbReference type="PANTHER" id="PTHR31637">
    <property type="entry name" value="2,3-BISPHOSPHOGLYCERATE-INDEPENDENT PHOSPHOGLYCERATE MUTASE"/>
    <property type="match status" value="1"/>
</dbReference>
<dbReference type="InterPro" id="IPR006124">
    <property type="entry name" value="Metalloenzyme"/>
</dbReference>
<dbReference type="InterPro" id="IPR011258">
    <property type="entry name" value="BPG-indep_PGM_N"/>
</dbReference>
<evidence type="ECO:0000256" key="10">
    <source>
        <dbReference type="PIRSR" id="PIRSR001492-2"/>
    </source>
</evidence>
<dbReference type="Proteomes" id="UP001596383">
    <property type="component" value="Unassembled WGS sequence"/>
</dbReference>
<evidence type="ECO:0000256" key="3">
    <source>
        <dbReference type="ARBA" id="ARBA00022723"/>
    </source>
</evidence>
<feature type="active site" description="Phosphoserine intermediate" evidence="7 9">
    <location>
        <position position="58"/>
    </location>
</feature>
<accession>A0ABD5SL34</accession>
<dbReference type="CDD" id="cd16010">
    <property type="entry name" value="iPGM"/>
    <property type="match status" value="1"/>
</dbReference>
<dbReference type="Gene3D" id="3.40.1450.10">
    <property type="entry name" value="BPG-independent phosphoglycerate mutase, domain B"/>
    <property type="match status" value="1"/>
</dbReference>
<organism evidence="15 16">
    <name type="scientific">Natrinema soli</name>
    <dbReference type="NCBI Taxonomy" id="1930624"/>
    <lineage>
        <taxon>Archaea</taxon>
        <taxon>Methanobacteriati</taxon>
        <taxon>Methanobacteriota</taxon>
        <taxon>Stenosarchaea group</taxon>
        <taxon>Halobacteria</taxon>
        <taxon>Halobacteriales</taxon>
        <taxon>Natrialbaceae</taxon>
        <taxon>Natrinema</taxon>
    </lineage>
</organism>
<gene>
    <name evidence="7 15" type="primary">gpmI</name>
    <name evidence="15" type="ORF">ACFQE6_13050</name>
</gene>
<feature type="binding site" evidence="7 10">
    <location>
        <begin position="148"/>
        <end position="149"/>
    </location>
    <ligand>
        <name>substrate</name>
    </ligand>
</feature>
<dbReference type="HAMAP" id="MF_01038">
    <property type="entry name" value="GpmI"/>
    <property type="match status" value="1"/>
</dbReference>
<evidence type="ECO:0000256" key="5">
    <source>
        <dbReference type="ARBA" id="ARBA00023211"/>
    </source>
</evidence>
<keyword evidence="4 7" id="KW-0324">Glycolysis</keyword>
<feature type="binding site" evidence="7 11">
    <location>
        <position position="452"/>
    </location>
    <ligand>
        <name>Mn(2+)</name>
        <dbReference type="ChEBI" id="CHEBI:29035"/>
        <label>2</label>
    </ligand>
</feature>
<evidence type="ECO:0000256" key="9">
    <source>
        <dbReference type="PIRSR" id="PIRSR001492-1"/>
    </source>
</evidence>
<keyword evidence="5 7" id="KW-0464">Manganese</keyword>
<feature type="binding site" evidence="7 10">
    <location>
        <position position="186"/>
    </location>
    <ligand>
        <name>substrate</name>
    </ligand>
</feature>
<feature type="binding site" evidence="7 10">
    <location>
        <position position="180"/>
    </location>
    <ligand>
        <name>substrate</name>
    </ligand>
</feature>
<comment type="cofactor">
    <cofactor evidence="7">
        <name>Mn(2+)</name>
        <dbReference type="ChEBI" id="CHEBI:29035"/>
    </cofactor>
    <text evidence="7">Binds 2 manganese ions per subunit.</text>
</comment>
<evidence type="ECO:0000256" key="4">
    <source>
        <dbReference type="ARBA" id="ARBA00023152"/>
    </source>
</evidence>
<keyword evidence="16" id="KW-1185">Reference proteome</keyword>
<dbReference type="PIRSF" id="PIRSF001492">
    <property type="entry name" value="IPGAM"/>
    <property type="match status" value="1"/>
</dbReference>
<feature type="domain" description="BPG-independent PGAM N-terminal" evidence="14">
    <location>
        <begin position="78"/>
        <end position="308"/>
    </location>
</feature>
<reference evidence="15 16" key="1">
    <citation type="journal article" date="2019" name="Int. J. Syst. Evol. Microbiol.">
        <title>The Global Catalogue of Microorganisms (GCM) 10K type strain sequencing project: providing services to taxonomists for standard genome sequencing and annotation.</title>
        <authorList>
            <consortium name="The Broad Institute Genomics Platform"/>
            <consortium name="The Broad Institute Genome Sequencing Center for Infectious Disease"/>
            <person name="Wu L."/>
            <person name="Ma J."/>
        </authorList>
    </citation>
    <scope>NUCLEOTIDE SEQUENCE [LARGE SCALE GENOMIC DNA]</scope>
    <source>
        <strain evidence="15 16">LMG 29247</strain>
    </source>
</reference>
<feature type="binding site" evidence="7 11">
    <location>
        <position position="453"/>
    </location>
    <ligand>
        <name>Mn(2+)</name>
        <dbReference type="ChEBI" id="CHEBI:29035"/>
        <label>2</label>
    </ligand>
</feature>
<protein>
    <recommendedName>
        <fullName evidence="7 8">2,3-bisphosphoglycerate-independent phosphoglycerate mutase</fullName>
        <shortName evidence="7">BPG-independent PGAM</shortName>
        <shortName evidence="7">Phosphoglyceromutase</shortName>
        <shortName evidence="7">iPGM</shortName>
        <ecNumber evidence="7 8">5.4.2.12</ecNumber>
    </recommendedName>
</protein>
<keyword evidence="6 7" id="KW-0413">Isomerase</keyword>
<evidence type="ECO:0000256" key="12">
    <source>
        <dbReference type="SAM" id="MobiDB-lite"/>
    </source>
</evidence>
<dbReference type="PANTHER" id="PTHR31637:SF0">
    <property type="entry name" value="2,3-BISPHOSPHOGLYCERATE-INDEPENDENT PHOSPHOGLYCERATE MUTASE"/>
    <property type="match status" value="1"/>
</dbReference>
<feature type="binding site" evidence="7 10">
    <location>
        <begin position="268"/>
        <end position="271"/>
    </location>
    <ligand>
        <name>substrate</name>
    </ligand>
</feature>
<dbReference type="EC" id="5.4.2.12" evidence="7 8"/>
<dbReference type="Pfam" id="PF06415">
    <property type="entry name" value="iPGM_N"/>
    <property type="match status" value="1"/>
</dbReference>
<dbReference type="Pfam" id="PF01676">
    <property type="entry name" value="Metalloenzyme"/>
    <property type="match status" value="1"/>
</dbReference>
<comment type="pathway">
    <text evidence="1 7">Carbohydrate degradation; glycolysis; pyruvate from D-glyceraldehyde 3-phosphate: step 3/5.</text>
</comment>
<dbReference type="GO" id="GO:0004619">
    <property type="term" value="F:phosphoglycerate mutase activity"/>
    <property type="evidence" value="ECO:0007669"/>
    <property type="project" value="UniProtKB-UniRule"/>
</dbReference>
<dbReference type="NCBIfam" id="TIGR01307">
    <property type="entry name" value="pgm_bpd_ind"/>
    <property type="match status" value="1"/>
</dbReference>
<feature type="region of interest" description="Disordered" evidence="12">
    <location>
        <begin position="233"/>
        <end position="255"/>
    </location>
</feature>
<name>A0ABD5SL34_9EURY</name>
<comment type="similarity">
    <text evidence="2 7">Belongs to the BPG-independent phosphoglycerate mutase family.</text>
</comment>
<feature type="compositionally biased region" description="Basic and acidic residues" evidence="12">
    <location>
        <begin position="240"/>
        <end position="250"/>
    </location>
</feature>
<dbReference type="InterPro" id="IPR005995">
    <property type="entry name" value="Pgm_bpd_ind"/>
</dbReference>
<feature type="binding site" evidence="7 11">
    <location>
        <position position="411"/>
    </location>
    <ligand>
        <name>Mn(2+)</name>
        <dbReference type="ChEBI" id="CHEBI:29035"/>
        <label>1</label>
    </ligand>
</feature>
<dbReference type="Gene3D" id="3.40.720.10">
    <property type="entry name" value="Alkaline Phosphatase, subunit A"/>
    <property type="match status" value="1"/>
</dbReference>
<dbReference type="SUPFAM" id="SSF64158">
    <property type="entry name" value="2,3-Bisphosphoglycerate-independent phosphoglycerate mutase, substrate-binding domain"/>
    <property type="match status" value="1"/>
</dbReference>
<dbReference type="SUPFAM" id="SSF53649">
    <property type="entry name" value="Alkaline phosphatase-like"/>
    <property type="match status" value="1"/>
</dbReference>
<evidence type="ECO:0000256" key="7">
    <source>
        <dbReference type="HAMAP-Rule" id="MF_01038"/>
    </source>
</evidence>
<evidence type="ECO:0000256" key="1">
    <source>
        <dbReference type="ARBA" id="ARBA00004798"/>
    </source>
</evidence>
<feature type="binding site" evidence="7 10">
    <location>
        <position position="119"/>
    </location>
    <ligand>
        <name>substrate</name>
    </ligand>
</feature>
<dbReference type="InterPro" id="IPR017850">
    <property type="entry name" value="Alkaline_phosphatase_core_sf"/>
</dbReference>
<sequence>MEAALIVLDGWGLGNGGRDAVAAAETPVFDRLAESGAYGRLEVAGRRVGLPDGQMGNSEVGHLNIGAGRVVYQEYTRISDSIADGSFRENDAINTAFERARENDGRVHFLGLVSDGGVHSDHEHLHALIRLAADRDVEAVTHAITDGRDTSPTGGREYLETLEDVVADHGTGDVATVSGRYYAMDRDQNWERTKRAYDAIVNREAEWTAESAVDAVEESYDRGETDEFVEPTVIASEARSASESERRSREQGGPALEDGDSVVWFNFRSDRARQLTRMLADIRPGDWADAFETNPPDAEVVMLTQYDETFDLPVAYPPNQPEQVLGEVLADAGRTQLRIAESEKYAHVTYFLNGGREVEFDGEIRKIVESPDVPTYDLQPEMSAPEVTDTAIETIESADPDVLVLNYANPDMVGHTGDYEAAIAAVEAVDAQLGRLVETLEDAGAHVLITADHGNADDMGTEEDPHTAHTYNLVPLVYVAPDGTAGGRTVREGGTLADIAPTMLEVIDLDQPPEMTGESLLE</sequence>
<evidence type="ECO:0000256" key="6">
    <source>
        <dbReference type="ARBA" id="ARBA00023235"/>
    </source>
</evidence>
<proteinExistence type="inferred from homology"/>
<comment type="caution">
    <text evidence="15">The sequence shown here is derived from an EMBL/GenBank/DDBJ whole genome shotgun (WGS) entry which is preliminary data.</text>
</comment>
<comment type="catalytic activity">
    <reaction evidence="7">
        <text>(2R)-2-phosphoglycerate = (2R)-3-phosphoglycerate</text>
        <dbReference type="Rhea" id="RHEA:15901"/>
        <dbReference type="ChEBI" id="CHEBI:58272"/>
        <dbReference type="ChEBI" id="CHEBI:58289"/>
        <dbReference type="EC" id="5.4.2.12"/>
    </reaction>
</comment>
<evidence type="ECO:0000256" key="2">
    <source>
        <dbReference type="ARBA" id="ARBA00008819"/>
    </source>
</evidence>
<evidence type="ECO:0000313" key="15">
    <source>
        <dbReference type="EMBL" id="MFC6765886.1"/>
    </source>
</evidence>
<feature type="binding site" evidence="7 10">
    <location>
        <position position="344"/>
    </location>
    <ligand>
        <name>substrate</name>
    </ligand>
</feature>
<dbReference type="AlphaFoldDB" id="A0ABD5SL34"/>
<keyword evidence="3 7" id="KW-0479">Metal-binding</keyword>
<dbReference type="GO" id="GO:0030145">
    <property type="term" value="F:manganese ion binding"/>
    <property type="evidence" value="ECO:0007669"/>
    <property type="project" value="UniProtKB-UniRule"/>
</dbReference>
<evidence type="ECO:0000256" key="8">
    <source>
        <dbReference type="NCBIfam" id="TIGR01307"/>
    </source>
</evidence>
<evidence type="ECO:0000259" key="13">
    <source>
        <dbReference type="Pfam" id="PF01676"/>
    </source>
</evidence>
<evidence type="ECO:0000259" key="14">
    <source>
        <dbReference type="Pfam" id="PF06415"/>
    </source>
</evidence>
<dbReference type="RefSeq" id="WP_273738881.1">
    <property type="nucleotide sequence ID" value="NZ_JAQIVI010000199.1"/>
</dbReference>
<dbReference type="FunFam" id="3.40.1450.10:FF:000002">
    <property type="entry name" value="2,3-bisphosphoglycerate-independent phosphoglycerate mutase"/>
    <property type="match status" value="1"/>
</dbReference>
<feature type="binding site" evidence="7 11">
    <location>
        <position position="469"/>
    </location>
    <ligand>
        <name>Mn(2+)</name>
        <dbReference type="ChEBI" id="CHEBI:29035"/>
        <label>1</label>
    </ligand>
</feature>
<dbReference type="EMBL" id="JBHSWV010000199">
    <property type="protein sequence ID" value="MFC6765886.1"/>
    <property type="molecule type" value="Genomic_DNA"/>
</dbReference>
<comment type="function">
    <text evidence="7">Catalyzes the interconversion of 2-phosphoglycerate and 3-phosphoglycerate.</text>
</comment>
<feature type="domain" description="Metalloenzyme" evidence="13">
    <location>
        <begin position="2"/>
        <end position="510"/>
    </location>
</feature>
<dbReference type="InterPro" id="IPR036646">
    <property type="entry name" value="PGAM_B_sf"/>
</dbReference>
<evidence type="ECO:0000256" key="11">
    <source>
        <dbReference type="PIRSR" id="PIRSR001492-3"/>
    </source>
</evidence>
<evidence type="ECO:0000313" key="16">
    <source>
        <dbReference type="Proteomes" id="UP001596383"/>
    </source>
</evidence>